<dbReference type="RefSeq" id="WP_197747145.1">
    <property type="nucleotide sequence ID" value="NZ_AP022563.1"/>
</dbReference>
<feature type="transmembrane region" description="Helical" evidence="1">
    <location>
        <begin position="228"/>
        <end position="248"/>
    </location>
</feature>
<dbReference type="PANTHER" id="PTHR40761:SF1">
    <property type="entry name" value="CONSERVED INTEGRAL MEMBRANE ALANINE VALINE AND LEUCINE RICH PROTEIN-RELATED"/>
    <property type="match status" value="1"/>
</dbReference>
<evidence type="ECO:0000256" key="1">
    <source>
        <dbReference type="SAM" id="Phobius"/>
    </source>
</evidence>
<accession>A0A7I7K648</accession>
<feature type="transmembrane region" description="Helical" evidence="1">
    <location>
        <begin position="51"/>
        <end position="71"/>
    </location>
</feature>
<protein>
    <recommendedName>
        <fullName evidence="4">Integral membrane protein</fullName>
    </recommendedName>
</protein>
<feature type="transmembrane region" description="Helical" evidence="1">
    <location>
        <begin position="137"/>
        <end position="159"/>
    </location>
</feature>
<name>A0A7I7K648_9MYCO</name>
<reference evidence="2 3" key="1">
    <citation type="journal article" date="2019" name="Emerg. Microbes Infect.">
        <title>Comprehensive subspecies identification of 175 nontuberculous mycobacteria species based on 7547 genomic profiles.</title>
        <authorList>
            <person name="Matsumoto Y."/>
            <person name="Kinjo T."/>
            <person name="Motooka D."/>
            <person name="Nabeya D."/>
            <person name="Jung N."/>
            <person name="Uechi K."/>
            <person name="Horii T."/>
            <person name="Iida T."/>
            <person name="Fujita J."/>
            <person name="Nakamura S."/>
        </authorList>
    </citation>
    <scope>NUCLEOTIDE SEQUENCE [LARGE SCALE GENOMIC DNA]</scope>
    <source>
        <strain evidence="2 3">JCM 6396</strain>
    </source>
</reference>
<dbReference type="AlphaFoldDB" id="A0A7I7K648"/>
<organism evidence="2 3">
    <name type="scientific">Mycolicibacterium duvalii</name>
    <dbReference type="NCBI Taxonomy" id="39688"/>
    <lineage>
        <taxon>Bacteria</taxon>
        <taxon>Bacillati</taxon>
        <taxon>Actinomycetota</taxon>
        <taxon>Actinomycetes</taxon>
        <taxon>Mycobacteriales</taxon>
        <taxon>Mycobacteriaceae</taxon>
        <taxon>Mycolicibacterium</taxon>
    </lineage>
</organism>
<dbReference type="KEGG" id="mdu:MDUV_45000"/>
<evidence type="ECO:0000313" key="2">
    <source>
        <dbReference type="EMBL" id="BBX19640.1"/>
    </source>
</evidence>
<gene>
    <name evidence="2" type="ORF">MDUV_45000</name>
</gene>
<dbReference type="EMBL" id="AP022563">
    <property type="protein sequence ID" value="BBX19640.1"/>
    <property type="molecule type" value="Genomic_DNA"/>
</dbReference>
<dbReference type="NCBIfam" id="NF038012">
    <property type="entry name" value="DMT_1"/>
    <property type="match status" value="1"/>
</dbReference>
<keyword evidence="3" id="KW-1185">Reference proteome</keyword>
<keyword evidence="1" id="KW-0812">Transmembrane</keyword>
<dbReference type="PANTHER" id="PTHR40761">
    <property type="entry name" value="CONSERVED INTEGRAL MEMBRANE ALANINE VALINE AND LEUCINE RICH PROTEIN-RELATED"/>
    <property type="match status" value="1"/>
</dbReference>
<feature type="transmembrane region" description="Helical" evidence="1">
    <location>
        <begin position="77"/>
        <end position="94"/>
    </location>
</feature>
<feature type="transmembrane region" description="Helical" evidence="1">
    <location>
        <begin position="6"/>
        <end position="24"/>
    </location>
</feature>
<feature type="transmembrane region" description="Helical" evidence="1">
    <location>
        <begin position="196"/>
        <end position="216"/>
    </location>
</feature>
<sequence length="302" mass="31446">MIGHGLTVLLALLAAVFLALGIVVRQRATLDVPAEHGISAVMFATLIRRPLWWAGTAAALAGFLFQALALAEGSLLLVQPILVSALLFALPLSAHWAGRRVTRGEWAWAVLLTVALAVFVVLAKANPGDYQASLSSSVTVAVVCTIAVLACVVVATRAVGWRRAVLLAVAVGVMFGVVAVLTKLVMHLLTHDGVDAVLTTPVLYLLVVLGVVAMLLQQSAFHAGSLQTSVPTMLVLEPMVAVLLGAVVLGEHLDVGRWDAVALALSTAAMLAGTIALGRDEGAYEEALAPAPKPAERMDQPT</sequence>
<dbReference type="Proteomes" id="UP000467006">
    <property type="component" value="Chromosome"/>
</dbReference>
<proteinExistence type="predicted"/>
<feature type="transmembrane region" description="Helical" evidence="1">
    <location>
        <begin position="106"/>
        <end position="125"/>
    </location>
</feature>
<keyword evidence="1" id="KW-0472">Membrane</keyword>
<feature type="transmembrane region" description="Helical" evidence="1">
    <location>
        <begin position="260"/>
        <end position="278"/>
    </location>
</feature>
<evidence type="ECO:0000313" key="3">
    <source>
        <dbReference type="Proteomes" id="UP000467006"/>
    </source>
</evidence>
<evidence type="ECO:0008006" key="4">
    <source>
        <dbReference type="Google" id="ProtNLM"/>
    </source>
</evidence>
<feature type="transmembrane region" description="Helical" evidence="1">
    <location>
        <begin position="166"/>
        <end position="190"/>
    </location>
</feature>
<keyword evidence="1" id="KW-1133">Transmembrane helix</keyword>